<proteinExistence type="predicted"/>
<keyword evidence="1" id="KW-1133">Transmembrane helix</keyword>
<name>A0ABU3MYK6_9SPHN</name>
<comment type="caution">
    <text evidence="2">The sequence shown here is derived from an EMBL/GenBank/DDBJ whole genome shotgun (WGS) entry which is preliminary data.</text>
</comment>
<evidence type="ECO:0000256" key="1">
    <source>
        <dbReference type="SAM" id="Phobius"/>
    </source>
</evidence>
<sequence>MTAWFPPIVYLLCFATSTACALLLGRSYRRTGMRLLLWSALCFALLAANNLFVIVDLLLIRDVDFGVVRLLLSLGAVAVLLFGFIWDMEEA</sequence>
<feature type="transmembrane region" description="Helical" evidence="1">
    <location>
        <begin position="36"/>
        <end position="60"/>
    </location>
</feature>
<keyword evidence="1" id="KW-0812">Transmembrane</keyword>
<protein>
    <submittedName>
        <fullName evidence="2">DUF5985 family protein</fullName>
    </submittedName>
</protein>
<reference evidence="2" key="1">
    <citation type="submission" date="2022-04" db="EMBL/GenBank/DDBJ databases">
        <title>Tomato heritable bacteria conferring resistance against bacterial wilt.</title>
        <authorList>
            <person name="Yin J."/>
        </authorList>
    </citation>
    <scope>NUCLEOTIDE SEQUENCE</scope>
    <source>
        <strain evidence="2">Cra20</strain>
    </source>
</reference>
<feature type="transmembrane region" description="Helical" evidence="1">
    <location>
        <begin position="66"/>
        <end position="86"/>
    </location>
</feature>
<evidence type="ECO:0000313" key="2">
    <source>
        <dbReference type="EMBL" id="MDT8757393.1"/>
    </source>
</evidence>
<keyword evidence="1" id="KW-0472">Membrane</keyword>
<dbReference type="EMBL" id="JALMLT010000001">
    <property type="protein sequence ID" value="MDT8757393.1"/>
    <property type="molecule type" value="Genomic_DNA"/>
</dbReference>
<organism evidence="2">
    <name type="scientific">Sphingomonas psychrotolerans</name>
    <dbReference type="NCBI Taxonomy" id="1327635"/>
    <lineage>
        <taxon>Bacteria</taxon>
        <taxon>Pseudomonadati</taxon>
        <taxon>Pseudomonadota</taxon>
        <taxon>Alphaproteobacteria</taxon>
        <taxon>Sphingomonadales</taxon>
        <taxon>Sphingomonadaceae</taxon>
        <taxon>Sphingomonas</taxon>
    </lineage>
</organism>
<accession>A0ABU3MYK6</accession>
<dbReference type="InterPro" id="IPR046027">
    <property type="entry name" value="DUF5985"/>
</dbReference>
<dbReference type="Pfam" id="PF19447">
    <property type="entry name" value="DUF5985"/>
    <property type="match status" value="1"/>
</dbReference>
<feature type="transmembrane region" description="Helical" evidence="1">
    <location>
        <begin position="6"/>
        <end position="24"/>
    </location>
</feature>
<gene>
    <name evidence="2" type="ORF">MZO42_01655</name>
</gene>